<dbReference type="FunFam" id="1.10.238.10:FF:000001">
    <property type="entry name" value="Calmodulin 1"/>
    <property type="match status" value="1"/>
</dbReference>
<dbReference type="EMBL" id="QXGE01004969">
    <property type="protein sequence ID" value="KAE9268905.1"/>
    <property type="molecule type" value="Genomic_DNA"/>
</dbReference>
<organism evidence="4 6">
    <name type="scientific">Phytophthora fragariae</name>
    <dbReference type="NCBI Taxonomy" id="53985"/>
    <lineage>
        <taxon>Eukaryota</taxon>
        <taxon>Sar</taxon>
        <taxon>Stramenopiles</taxon>
        <taxon>Oomycota</taxon>
        <taxon>Peronosporomycetes</taxon>
        <taxon>Peronosporales</taxon>
        <taxon>Peronosporaceae</taxon>
        <taxon>Phytophthora</taxon>
    </lineage>
</organism>
<dbReference type="PANTHER" id="PTHR46763:SF1">
    <property type="entry name" value="DYNEIN REGULATORY COMPLEX PROTEIN 8"/>
    <property type="match status" value="1"/>
</dbReference>
<evidence type="ECO:0000313" key="4">
    <source>
        <dbReference type="EMBL" id="KAE9268905.1"/>
    </source>
</evidence>
<dbReference type="Pfam" id="PF02933">
    <property type="entry name" value="CDC48_2"/>
    <property type="match status" value="1"/>
</dbReference>
<dbReference type="SUPFAM" id="SSF47473">
    <property type="entry name" value="EF-hand"/>
    <property type="match status" value="1"/>
</dbReference>
<keyword evidence="1" id="KW-0547">Nucleotide-binding</keyword>
<reference evidence="4 6" key="1">
    <citation type="submission" date="2018-08" db="EMBL/GenBank/DDBJ databases">
        <title>Genomic investigation of the strawberry pathogen Phytophthora fragariae indicates pathogenicity is determined by transcriptional variation in three key races.</title>
        <authorList>
            <person name="Adams T.M."/>
            <person name="Armitage A.D."/>
            <person name="Sobczyk M.K."/>
            <person name="Bates H.J."/>
            <person name="Dunwell J.M."/>
            <person name="Nellist C.F."/>
            <person name="Harrison R.J."/>
        </authorList>
    </citation>
    <scope>NUCLEOTIDE SEQUENCE [LARGE SCALE GENOMIC DNA]</scope>
    <source>
        <strain evidence="4 6">A4</strain>
        <strain evidence="5 7">NOV-77</strain>
    </source>
</reference>
<dbReference type="Gene3D" id="1.10.238.10">
    <property type="entry name" value="EF-hand"/>
    <property type="match status" value="1"/>
</dbReference>
<comment type="caution">
    <text evidence="4">The sequence shown here is derived from an EMBL/GenBank/DDBJ whole genome shotgun (WGS) entry which is preliminary data.</text>
</comment>
<evidence type="ECO:0000313" key="6">
    <source>
        <dbReference type="Proteomes" id="UP000437068"/>
    </source>
</evidence>
<dbReference type="PROSITE" id="PS50222">
    <property type="entry name" value="EF_HAND_2"/>
    <property type="match status" value="2"/>
</dbReference>
<sequence length="303" mass="34406">MRRNLHLDINDDVTVTSLGDDVPNGKFIRVLPIDDTVDEVKLDEKLFENYLRPYFAGAFRPVHVGDLFLVTSLVDGDPDVEFVVVETDPKPYCVVGPKTDIFYNGPPMSRQDVLILKGREFRAPLLVLPLTMASPAAGSNQRGSADDEAARKLRIRAAFDMFDKEKKGSVIQEEVSTIMRYLGAYPTEKDIIKKILPEMQEDEPSTFVTYDRFEKKMLEVLYTNEYEPDADETLLAAFRVIDTEKKGYIEAEVMRELLTTKGTPFREKEMEAFLAGAKDPPTGRIYYEDYIALLTQALDPNKI</sequence>
<dbReference type="PANTHER" id="PTHR46763">
    <property type="entry name" value="DYNEIN REGULATORY COMPLEX PROTEIN 8"/>
    <property type="match status" value="1"/>
</dbReference>
<dbReference type="SMART" id="SM00054">
    <property type="entry name" value="EFh"/>
    <property type="match status" value="2"/>
</dbReference>
<keyword evidence="2" id="KW-0067">ATP-binding</keyword>
<dbReference type="SMART" id="SM01072">
    <property type="entry name" value="CDC48_2"/>
    <property type="match status" value="1"/>
</dbReference>
<dbReference type="InterPro" id="IPR029067">
    <property type="entry name" value="CDC48_domain_2-like_sf"/>
</dbReference>
<protein>
    <recommendedName>
        <fullName evidence="3">EF-hand domain-containing protein</fullName>
    </recommendedName>
</protein>
<accession>A0A6A4B9Y0</accession>
<gene>
    <name evidence="4" type="ORF">PF001_g29458</name>
    <name evidence="5" type="ORF">PF008_g29577</name>
</gene>
<evidence type="ECO:0000259" key="3">
    <source>
        <dbReference type="PROSITE" id="PS50222"/>
    </source>
</evidence>
<feature type="domain" description="EF-hand" evidence="3">
    <location>
        <begin position="150"/>
        <end position="185"/>
    </location>
</feature>
<dbReference type="InterPro" id="IPR011992">
    <property type="entry name" value="EF-hand-dom_pair"/>
</dbReference>
<evidence type="ECO:0000313" key="5">
    <source>
        <dbReference type="EMBL" id="KAE9274504.1"/>
    </source>
</evidence>
<dbReference type="InterPro" id="IPR002048">
    <property type="entry name" value="EF_hand_dom"/>
</dbReference>
<evidence type="ECO:0000313" key="7">
    <source>
        <dbReference type="Proteomes" id="UP000486351"/>
    </source>
</evidence>
<evidence type="ECO:0000256" key="2">
    <source>
        <dbReference type="ARBA" id="ARBA00022840"/>
    </source>
</evidence>
<dbReference type="EMBL" id="QXFY01004960">
    <property type="protein sequence ID" value="KAE9274504.1"/>
    <property type="molecule type" value="Genomic_DNA"/>
</dbReference>
<dbReference type="GO" id="GO:0005524">
    <property type="term" value="F:ATP binding"/>
    <property type="evidence" value="ECO:0007669"/>
    <property type="project" value="UniProtKB-KW"/>
</dbReference>
<dbReference type="Proteomes" id="UP000437068">
    <property type="component" value="Unassembled WGS sequence"/>
</dbReference>
<name>A0A6A4B9Y0_9STRA</name>
<dbReference type="InterPro" id="IPR004201">
    <property type="entry name" value="Cdc48_dom2"/>
</dbReference>
<dbReference type="Proteomes" id="UP000486351">
    <property type="component" value="Unassembled WGS sequence"/>
</dbReference>
<proteinExistence type="predicted"/>
<feature type="domain" description="EF-hand" evidence="3">
    <location>
        <begin position="229"/>
        <end position="264"/>
    </location>
</feature>
<dbReference type="FunFam" id="3.10.330.10:FF:000001">
    <property type="entry name" value="Cell division control 48"/>
    <property type="match status" value="1"/>
</dbReference>
<evidence type="ECO:0000256" key="1">
    <source>
        <dbReference type="ARBA" id="ARBA00022741"/>
    </source>
</evidence>
<dbReference type="GO" id="GO:0005509">
    <property type="term" value="F:calcium ion binding"/>
    <property type="evidence" value="ECO:0007669"/>
    <property type="project" value="InterPro"/>
</dbReference>
<dbReference type="AlphaFoldDB" id="A0A6A4B9Y0"/>
<dbReference type="Gene3D" id="3.10.330.10">
    <property type="match status" value="1"/>
</dbReference>
<dbReference type="SUPFAM" id="SSF54585">
    <property type="entry name" value="Cdc48 domain 2-like"/>
    <property type="match status" value="1"/>
</dbReference>